<proteinExistence type="predicted"/>
<keyword evidence="2" id="KW-1185">Reference proteome</keyword>
<dbReference type="AlphaFoldDB" id="A0A2H3KVT8"/>
<comment type="caution">
    <text evidence="1">The sequence shown here is derived from an EMBL/GenBank/DDBJ whole genome shotgun (WGS) entry which is preliminary data.</text>
</comment>
<organism evidence="1 2">
    <name type="scientific">Candidatus Chloroploca asiatica</name>
    <dbReference type="NCBI Taxonomy" id="1506545"/>
    <lineage>
        <taxon>Bacteria</taxon>
        <taxon>Bacillati</taxon>
        <taxon>Chloroflexota</taxon>
        <taxon>Chloroflexia</taxon>
        <taxon>Chloroflexales</taxon>
        <taxon>Chloroflexineae</taxon>
        <taxon>Oscillochloridaceae</taxon>
        <taxon>Candidatus Chloroploca</taxon>
    </lineage>
</organism>
<sequence>MIHPWILWRLEVPAEACVLDRDAWQAAVRLHLRYSAVAAMTLRVRGREQAYVTLEGCEGCLRQACRPGCRSALFRRVLTRSLPGSDLGLVAAPQGLATRPTERVVVLWPGRTARPFELTRWDEARLIVSWTGSRQVRVGALLAVEDDGPDPAEVARAAGWLVLPGSGLFGPRLARQPKPTPRRWLGARWPGAVPLLLTPWVGGQPGSALAGDADLAASPQVWE</sequence>
<dbReference type="Proteomes" id="UP000220922">
    <property type="component" value="Unassembled WGS sequence"/>
</dbReference>
<protein>
    <submittedName>
        <fullName evidence="1">Uncharacterized protein</fullName>
    </submittedName>
</protein>
<evidence type="ECO:0000313" key="1">
    <source>
        <dbReference type="EMBL" id="PDV98002.1"/>
    </source>
</evidence>
<gene>
    <name evidence="1" type="ORF">A9Q02_16550</name>
</gene>
<dbReference type="EMBL" id="LYXE01000114">
    <property type="protein sequence ID" value="PDV98002.1"/>
    <property type="molecule type" value="Genomic_DNA"/>
</dbReference>
<dbReference type="OrthoDB" id="151253at2"/>
<reference evidence="1 2" key="1">
    <citation type="submission" date="2016-05" db="EMBL/GenBank/DDBJ databases">
        <authorList>
            <person name="Lavstsen T."/>
            <person name="Jespersen J.S."/>
        </authorList>
    </citation>
    <scope>NUCLEOTIDE SEQUENCE [LARGE SCALE GENOMIC DNA]</scope>
    <source>
        <strain evidence="1 2">B7-9</strain>
    </source>
</reference>
<name>A0A2H3KVT8_9CHLR</name>
<dbReference type="RefSeq" id="WP_097653928.1">
    <property type="nucleotide sequence ID" value="NZ_LYXE01000114.1"/>
</dbReference>
<accession>A0A2H3KVT8</accession>
<evidence type="ECO:0000313" key="2">
    <source>
        <dbReference type="Proteomes" id="UP000220922"/>
    </source>
</evidence>